<dbReference type="InterPro" id="IPR029167">
    <property type="entry name" value="Mug117"/>
</dbReference>
<accession>A0A8K0RSX1</accession>
<feature type="signal peptide" evidence="2">
    <location>
        <begin position="1"/>
        <end position="21"/>
    </location>
</feature>
<proteinExistence type="predicted"/>
<feature type="region of interest" description="Disordered" evidence="1">
    <location>
        <begin position="153"/>
        <end position="216"/>
    </location>
</feature>
<protein>
    <submittedName>
        <fullName evidence="3">Uncharacterized protein</fullName>
    </submittedName>
</protein>
<comment type="caution">
    <text evidence="3">The sequence shown here is derived from an EMBL/GenBank/DDBJ whole genome shotgun (WGS) entry which is preliminary data.</text>
</comment>
<keyword evidence="2" id="KW-0732">Signal</keyword>
<feature type="compositionally biased region" description="Polar residues" evidence="1">
    <location>
        <begin position="184"/>
        <end position="216"/>
    </location>
</feature>
<dbReference type="Pfam" id="PF15474">
    <property type="entry name" value="MU117"/>
    <property type="match status" value="1"/>
</dbReference>
<dbReference type="OrthoDB" id="3257981at2759"/>
<sequence length="623" mass="66435">MTTRFWRIAFLAAIWYTAASSAPQSNLSVLHVTTPSRSQSTAANFATPVEAASTTAVVIANSEASSNLIDAWAQTNEGLGVSTTNIIVNTVSDQTTGDSSSFSDLTSTLTTTDSDHNPIVIFPFGWLWGPVGVLPLVAPPAVAPPAPTLNPGLESVVDHGHEDYIPSSLSNADEMSATRHESTKATSYISGSTYTRTGTETCSSPESCPWSKQSTTTTTASEAPFLFMNGEVEPEAYPDPGNVGEKIIKYFEKMFEEAGVARASDVSVAGSVTDTRFTEAPTSTTSQPAQASSTPSTTNSNGTTIHIEDGCVLVNGSPRCALGSGNSFTTYESTYSVNLDPNKPNSTALILSGFDGSNDNHLHSTATCQLLALWPSTYGDVTFAKDGCLYDAAGNKIFDQCCGSPDGDNNGPVVNPYVAPAPPDAQQVRGNHDGSAICRSISKATCLAAAARYMDDIVYHKRTSAVWPDGTGEDITNMILPVVGPAIEQLFGINYGCTVIWTCEKEEDFESGMTGKAIKFAMLNIYSLNGAKGCGSTYLDNGCHITVNGCNNCRDVGRQGTLWNPYSVANDEELEFQGIKYDPESKRMMELRRFQQLMEAAQKVQIDDPVAKITEGVKESTVY</sequence>
<dbReference type="Proteomes" id="UP000813427">
    <property type="component" value="Unassembled WGS sequence"/>
</dbReference>
<reference evidence="3" key="1">
    <citation type="journal article" date="2021" name="Nat. Commun.">
        <title>Genetic determinants of endophytism in the Arabidopsis root mycobiome.</title>
        <authorList>
            <person name="Mesny F."/>
            <person name="Miyauchi S."/>
            <person name="Thiergart T."/>
            <person name="Pickel B."/>
            <person name="Atanasova L."/>
            <person name="Karlsson M."/>
            <person name="Huettel B."/>
            <person name="Barry K.W."/>
            <person name="Haridas S."/>
            <person name="Chen C."/>
            <person name="Bauer D."/>
            <person name="Andreopoulos W."/>
            <person name="Pangilinan J."/>
            <person name="LaButti K."/>
            <person name="Riley R."/>
            <person name="Lipzen A."/>
            <person name="Clum A."/>
            <person name="Drula E."/>
            <person name="Henrissat B."/>
            <person name="Kohler A."/>
            <person name="Grigoriev I.V."/>
            <person name="Martin F.M."/>
            <person name="Hacquard S."/>
        </authorList>
    </citation>
    <scope>NUCLEOTIDE SEQUENCE</scope>
    <source>
        <strain evidence="3">MPI-SDFR-AT-0068</strain>
    </source>
</reference>
<keyword evidence="4" id="KW-1185">Reference proteome</keyword>
<feature type="chain" id="PRO_5035442687" evidence="2">
    <location>
        <begin position="22"/>
        <end position="623"/>
    </location>
</feature>
<name>A0A8K0RSX1_9HYPO</name>
<evidence type="ECO:0000256" key="2">
    <source>
        <dbReference type="SAM" id="SignalP"/>
    </source>
</evidence>
<evidence type="ECO:0000256" key="1">
    <source>
        <dbReference type="SAM" id="MobiDB-lite"/>
    </source>
</evidence>
<organism evidence="3 4">
    <name type="scientific">Fusarium tricinctum</name>
    <dbReference type="NCBI Taxonomy" id="61284"/>
    <lineage>
        <taxon>Eukaryota</taxon>
        <taxon>Fungi</taxon>
        <taxon>Dikarya</taxon>
        <taxon>Ascomycota</taxon>
        <taxon>Pezizomycotina</taxon>
        <taxon>Sordariomycetes</taxon>
        <taxon>Hypocreomycetidae</taxon>
        <taxon>Hypocreales</taxon>
        <taxon>Nectriaceae</taxon>
        <taxon>Fusarium</taxon>
        <taxon>Fusarium tricinctum species complex</taxon>
    </lineage>
</organism>
<gene>
    <name evidence="3" type="ORF">BKA59DRAFT_512826</name>
</gene>
<feature type="compositionally biased region" description="Low complexity" evidence="1">
    <location>
        <begin position="282"/>
        <end position="303"/>
    </location>
</feature>
<evidence type="ECO:0000313" key="3">
    <source>
        <dbReference type="EMBL" id="KAH7241302.1"/>
    </source>
</evidence>
<feature type="region of interest" description="Disordered" evidence="1">
    <location>
        <begin position="277"/>
        <end position="303"/>
    </location>
</feature>
<dbReference type="EMBL" id="JAGPXF010000005">
    <property type="protein sequence ID" value="KAH7241302.1"/>
    <property type="molecule type" value="Genomic_DNA"/>
</dbReference>
<evidence type="ECO:0000313" key="4">
    <source>
        <dbReference type="Proteomes" id="UP000813427"/>
    </source>
</evidence>
<dbReference type="AlphaFoldDB" id="A0A8K0RSX1"/>